<gene>
    <name evidence="1" type="ORF">DI586_02090</name>
</gene>
<protein>
    <submittedName>
        <fullName evidence="1">HAD family phosphatase</fullName>
    </submittedName>
</protein>
<dbReference type="SFLD" id="SFLDG01129">
    <property type="entry name" value="C1.5:_HAD__Beta-PGM__Phosphata"/>
    <property type="match status" value="1"/>
</dbReference>
<name>A0A2W5FLL0_9BACT</name>
<evidence type="ECO:0000313" key="1">
    <source>
        <dbReference type="EMBL" id="PZP56895.1"/>
    </source>
</evidence>
<dbReference type="PANTHER" id="PTHR18901:SF38">
    <property type="entry name" value="PSEUDOURIDINE-5'-PHOSPHATASE"/>
    <property type="match status" value="1"/>
</dbReference>
<dbReference type="InterPro" id="IPR006439">
    <property type="entry name" value="HAD-SF_hydro_IA"/>
</dbReference>
<dbReference type="Pfam" id="PF13419">
    <property type="entry name" value="HAD_2"/>
    <property type="match status" value="1"/>
</dbReference>
<dbReference type="Proteomes" id="UP000249739">
    <property type="component" value="Unassembled WGS sequence"/>
</dbReference>
<organism evidence="1 2">
    <name type="scientific">Micavibrio aeruginosavorus</name>
    <dbReference type="NCBI Taxonomy" id="349221"/>
    <lineage>
        <taxon>Bacteria</taxon>
        <taxon>Pseudomonadati</taxon>
        <taxon>Bdellovibrionota</taxon>
        <taxon>Bdellovibrionia</taxon>
        <taxon>Bdellovibrionales</taxon>
        <taxon>Pseudobdellovibrionaceae</taxon>
        <taxon>Micavibrio</taxon>
    </lineage>
</organism>
<proteinExistence type="predicted"/>
<dbReference type="PANTHER" id="PTHR18901">
    <property type="entry name" value="2-DEOXYGLUCOSE-6-PHOSPHATE PHOSPHATASE 2"/>
    <property type="match status" value="1"/>
</dbReference>
<sequence length="232" mass="26631">MNQIKYIFWDSDNTLIDTFALHWAKHVTTLKKYGITLDDQYKTKIHHNNGQQNWEWLTAELGLPAPQVQYLAEIDEWYAANAHRLEFMDGIKEALEYFHDKGFKQCVVSNGRKSSVLPAHEALGTEKYFKFILCKEDYEGRKPDPAPYLAAINRMSEIFNVQVSATECLAIEDDPLGVEAAKKAGMTTIFRPTKLVAQTSEFADYTIDEEINFLEQIRDALPANIIAKPDWH</sequence>
<comment type="caution">
    <text evidence="1">The sequence shown here is derived from an EMBL/GenBank/DDBJ whole genome shotgun (WGS) entry which is preliminary data.</text>
</comment>
<dbReference type="NCBIfam" id="TIGR01509">
    <property type="entry name" value="HAD-SF-IA-v3"/>
    <property type="match status" value="1"/>
</dbReference>
<evidence type="ECO:0000313" key="2">
    <source>
        <dbReference type="Proteomes" id="UP000249739"/>
    </source>
</evidence>
<reference evidence="1 2" key="1">
    <citation type="submission" date="2017-08" db="EMBL/GenBank/DDBJ databases">
        <title>Infants hospitalized years apart are colonized by the same room-sourced microbial strains.</title>
        <authorList>
            <person name="Brooks B."/>
            <person name="Olm M.R."/>
            <person name="Firek B.A."/>
            <person name="Baker R."/>
            <person name="Thomas B.C."/>
            <person name="Morowitz M.J."/>
            <person name="Banfield J.F."/>
        </authorList>
    </citation>
    <scope>NUCLEOTIDE SEQUENCE [LARGE SCALE GENOMIC DNA]</scope>
    <source>
        <strain evidence="1">S2_006_000_R2_64</strain>
    </source>
</reference>
<dbReference type="EMBL" id="QFOT01000012">
    <property type="protein sequence ID" value="PZP56895.1"/>
    <property type="molecule type" value="Genomic_DNA"/>
</dbReference>
<dbReference type="Gene3D" id="3.40.50.1000">
    <property type="entry name" value="HAD superfamily/HAD-like"/>
    <property type="match status" value="1"/>
</dbReference>
<dbReference type="SFLD" id="SFLDS00003">
    <property type="entry name" value="Haloacid_Dehalogenase"/>
    <property type="match status" value="1"/>
</dbReference>
<dbReference type="InterPro" id="IPR041492">
    <property type="entry name" value="HAD_2"/>
</dbReference>
<dbReference type="CDD" id="cd07505">
    <property type="entry name" value="HAD_BPGM-like"/>
    <property type="match status" value="1"/>
</dbReference>
<dbReference type="InterPro" id="IPR023198">
    <property type="entry name" value="PGP-like_dom2"/>
</dbReference>
<dbReference type="InterPro" id="IPR023214">
    <property type="entry name" value="HAD_sf"/>
</dbReference>
<dbReference type="Gene3D" id="1.10.150.240">
    <property type="entry name" value="Putative phosphatase, domain 2"/>
    <property type="match status" value="1"/>
</dbReference>
<dbReference type="InterPro" id="IPR036412">
    <property type="entry name" value="HAD-like_sf"/>
</dbReference>
<accession>A0A2W5FLL0</accession>
<dbReference type="AlphaFoldDB" id="A0A2W5FLL0"/>
<dbReference type="SUPFAM" id="SSF56784">
    <property type="entry name" value="HAD-like"/>
    <property type="match status" value="1"/>
</dbReference>